<name>A0A557SUA1_9ARCH</name>
<dbReference type="RefSeq" id="WP_144731907.1">
    <property type="nucleotide sequence ID" value="NZ_ML675585.1"/>
</dbReference>
<gene>
    <name evidence="1" type="ORF">NARC_90081</name>
</gene>
<evidence type="ECO:0000313" key="2">
    <source>
        <dbReference type="Proteomes" id="UP000315289"/>
    </source>
</evidence>
<reference evidence="1 2" key="1">
    <citation type="journal article" date="2019" name="Front. Microbiol.">
        <title>Ammonia Oxidation by the Arctic Terrestrial Thaumarchaeote Candidatus Nitrosocosmicus arcticus Is Stimulated by Increasing Temperatures.</title>
        <authorList>
            <person name="Alves R.J.E."/>
            <person name="Kerou M."/>
            <person name="Zappe A."/>
            <person name="Bittner R."/>
            <person name="Abby S.S."/>
            <person name="Schmidt H.A."/>
            <person name="Pfeifer K."/>
            <person name="Schleper C."/>
        </authorList>
    </citation>
    <scope>NUCLEOTIDE SEQUENCE [LARGE SCALE GENOMIC DNA]</scope>
    <source>
        <strain evidence="1 2">Kfb</strain>
    </source>
</reference>
<accession>A0A557SUA1</accession>
<sequence>MDTFDVVKIGIDVVIPIVKEIWESYNSKLSQELDFIELKTNELAIQNKTYTLLYHNIFLPLRVNIISSIETCYFIPIIEFDPLFVRGSDYWEEGYLHLKNDIANFDSRFSWIENNIKEYNSDLEKFERDERKELVANYFEENRFFVTDEVSRNPSNNTIIVRTLLERLKNYWKSKEDFRLVWENELLKINGVEIIASITSEDKTKIENGIEYLKNSDIVLRKYYDLAGYYNKIKEEAEGLSKKIGSKVIIKIEKGTYKTTCKDCLN</sequence>
<dbReference type="Proteomes" id="UP000315289">
    <property type="component" value="Unassembled WGS sequence"/>
</dbReference>
<comment type="caution">
    <text evidence="1">The sequence shown here is derived from an EMBL/GenBank/DDBJ whole genome shotgun (WGS) entry which is preliminary data.</text>
</comment>
<dbReference type="AlphaFoldDB" id="A0A557SUA1"/>
<keyword evidence="2" id="KW-1185">Reference proteome</keyword>
<evidence type="ECO:0000313" key="1">
    <source>
        <dbReference type="EMBL" id="TVP40175.1"/>
    </source>
</evidence>
<dbReference type="EMBL" id="VOAH01000009">
    <property type="protein sequence ID" value="TVP40175.1"/>
    <property type="molecule type" value="Genomic_DNA"/>
</dbReference>
<proteinExistence type="predicted"/>
<organism evidence="1 2">
    <name type="scientific">Candidatus Nitrosocosmicus arcticus</name>
    <dbReference type="NCBI Taxonomy" id="2035267"/>
    <lineage>
        <taxon>Archaea</taxon>
        <taxon>Nitrososphaerota</taxon>
        <taxon>Nitrososphaeria</taxon>
        <taxon>Nitrososphaerales</taxon>
        <taxon>Nitrososphaeraceae</taxon>
        <taxon>Candidatus Nitrosocosmicus</taxon>
    </lineage>
</organism>
<protein>
    <submittedName>
        <fullName evidence="1">Uncharacterized protein</fullName>
    </submittedName>
</protein>